<dbReference type="EMBL" id="JANJQO010000419">
    <property type="protein sequence ID" value="KAJ2977980.1"/>
    <property type="molecule type" value="Genomic_DNA"/>
</dbReference>
<reference evidence="1" key="1">
    <citation type="submission" date="2022-08" db="EMBL/GenBank/DDBJ databases">
        <title>Genome Sequence of Lecanicillium fungicola.</title>
        <authorList>
            <person name="Buettner E."/>
        </authorList>
    </citation>
    <scope>NUCLEOTIDE SEQUENCE</scope>
    <source>
        <strain evidence="1">Babe33</strain>
    </source>
</reference>
<evidence type="ECO:0000313" key="1">
    <source>
        <dbReference type="EMBL" id="KAJ2977980.1"/>
    </source>
</evidence>
<accession>A0ACC1NG86</accession>
<name>A0ACC1NG86_9HYPO</name>
<sequence>MICLSKADERSLRHLSFNQSPPALSASQTTCQDLNGVVNLREHVASDQDHGGVCGVCGTQGQGALDDSLHHTCRSPERLAKPVEAGQWVNGPFPASHKAAGGDGLPLSPAASPSRRMTNAWVWACWILSVAVAYSVLSCFNANSAWAIFSGHSSSSNAADAPAAVLEPTALLDNSTVSPMAITRHKRSACASGGIADKDEYNLPLHVGALFIILFFLLEDFFFFFFFFFF</sequence>
<comment type="caution">
    <text evidence="1">The sequence shown here is derived from an EMBL/GenBank/DDBJ whole genome shotgun (WGS) entry which is preliminary data.</text>
</comment>
<protein>
    <submittedName>
        <fullName evidence="1">Uncharacterized protein</fullName>
    </submittedName>
</protein>
<proteinExistence type="predicted"/>
<organism evidence="1 2">
    <name type="scientific">Zarea fungicola</name>
    <dbReference type="NCBI Taxonomy" id="93591"/>
    <lineage>
        <taxon>Eukaryota</taxon>
        <taxon>Fungi</taxon>
        <taxon>Dikarya</taxon>
        <taxon>Ascomycota</taxon>
        <taxon>Pezizomycotina</taxon>
        <taxon>Sordariomycetes</taxon>
        <taxon>Hypocreomycetidae</taxon>
        <taxon>Hypocreales</taxon>
        <taxon>Cordycipitaceae</taxon>
        <taxon>Zarea</taxon>
    </lineage>
</organism>
<dbReference type="Proteomes" id="UP001143910">
    <property type="component" value="Unassembled WGS sequence"/>
</dbReference>
<keyword evidence="2" id="KW-1185">Reference proteome</keyword>
<evidence type="ECO:0000313" key="2">
    <source>
        <dbReference type="Proteomes" id="UP001143910"/>
    </source>
</evidence>
<gene>
    <name evidence="1" type="ORF">NQ176_g4071</name>
</gene>